<feature type="transmembrane region" description="Helical" evidence="5">
    <location>
        <begin position="530"/>
        <end position="553"/>
    </location>
</feature>
<accession>A0A4S8QG84</accession>
<feature type="domain" description="Major facilitator superfamily (MFS) profile" evidence="6">
    <location>
        <begin position="105"/>
        <end position="557"/>
    </location>
</feature>
<feature type="transmembrane region" description="Helical" evidence="5">
    <location>
        <begin position="359"/>
        <end position="379"/>
    </location>
</feature>
<dbReference type="PRINTS" id="PR01036">
    <property type="entry name" value="TCRTETB"/>
</dbReference>
<evidence type="ECO:0000256" key="4">
    <source>
        <dbReference type="ARBA" id="ARBA00023136"/>
    </source>
</evidence>
<evidence type="ECO:0000313" key="8">
    <source>
        <dbReference type="Proteomes" id="UP000308760"/>
    </source>
</evidence>
<dbReference type="GO" id="GO:0022857">
    <property type="term" value="F:transmembrane transporter activity"/>
    <property type="evidence" value="ECO:0007669"/>
    <property type="project" value="InterPro"/>
</dbReference>
<feature type="transmembrane region" description="Helical" evidence="5">
    <location>
        <begin position="322"/>
        <end position="339"/>
    </location>
</feature>
<keyword evidence="2 5" id="KW-0812">Transmembrane</keyword>
<feature type="transmembrane region" description="Helical" evidence="5">
    <location>
        <begin position="200"/>
        <end position="217"/>
    </location>
</feature>
<keyword evidence="3 5" id="KW-1133">Transmembrane helix</keyword>
<dbReference type="Gene3D" id="1.20.1720.10">
    <property type="entry name" value="Multidrug resistance protein D"/>
    <property type="match status" value="1"/>
</dbReference>
<evidence type="ECO:0000256" key="2">
    <source>
        <dbReference type="ARBA" id="ARBA00022692"/>
    </source>
</evidence>
<feature type="transmembrane region" description="Helical" evidence="5">
    <location>
        <begin position="449"/>
        <end position="470"/>
    </location>
</feature>
<dbReference type="Gene3D" id="1.20.1250.20">
    <property type="entry name" value="MFS general substrate transporter like domains"/>
    <property type="match status" value="1"/>
</dbReference>
<dbReference type="PROSITE" id="PS50850">
    <property type="entry name" value="MFS"/>
    <property type="match status" value="1"/>
</dbReference>
<dbReference type="AlphaFoldDB" id="A0A4S8QG84"/>
<evidence type="ECO:0000313" key="7">
    <source>
        <dbReference type="EMBL" id="THV43380.1"/>
    </source>
</evidence>
<feature type="transmembrane region" description="Helical" evidence="5">
    <location>
        <begin position="391"/>
        <end position="412"/>
    </location>
</feature>
<feature type="transmembrane region" description="Helical" evidence="5">
    <location>
        <begin position="491"/>
        <end position="510"/>
    </location>
</feature>
<evidence type="ECO:0000256" key="1">
    <source>
        <dbReference type="ARBA" id="ARBA00004651"/>
    </source>
</evidence>
<dbReference type="InterPro" id="IPR011701">
    <property type="entry name" value="MFS"/>
</dbReference>
<dbReference type="InterPro" id="IPR036259">
    <property type="entry name" value="MFS_trans_sf"/>
</dbReference>
<dbReference type="InterPro" id="IPR020846">
    <property type="entry name" value="MFS_dom"/>
</dbReference>
<dbReference type="SUPFAM" id="SSF103473">
    <property type="entry name" value="MFS general substrate transporter"/>
    <property type="match status" value="2"/>
</dbReference>
<proteinExistence type="predicted"/>
<dbReference type="GO" id="GO:0005886">
    <property type="term" value="C:plasma membrane"/>
    <property type="evidence" value="ECO:0007669"/>
    <property type="project" value="UniProtKB-SubCell"/>
</dbReference>
<dbReference type="OrthoDB" id="7375466at2"/>
<dbReference type="PANTHER" id="PTHR42718">
    <property type="entry name" value="MAJOR FACILITATOR SUPERFAMILY MULTIDRUG TRANSPORTER MFSC"/>
    <property type="match status" value="1"/>
</dbReference>
<organism evidence="7 8">
    <name type="scientific">Glycomyces buryatensis</name>
    <dbReference type="NCBI Taxonomy" id="2570927"/>
    <lineage>
        <taxon>Bacteria</taxon>
        <taxon>Bacillati</taxon>
        <taxon>Actinomycetota</taxon>
        <taxon>Actinomycetes</taxon>
        <taxon>Glycomycetales</taxon>
        <taxon>Glycomycetaceae</taxon>
        <taxon>Glycomyces</taxon>
    </lineage>
</organism>
<dbReference type="Proteomes" id="UP000308760">
    <property type="component" value="Unassembled WGS sequence"/>
</dbReference>
<comment type="subcellular location">
    <subcellularLocation>
        <location evidence="1">Cell membrane</location>
        <topology evidence="1">Multi-pass membrane protein</topology>
    </subcellularLocation>
</comment>
<feature type="transmembrane region" description="Helical" evidence="5">
    <location>
        <begin position="259"/>
        <end position="278"/>
    </location>
</feature>
<dbReference type="PANTHER" id="PTHR42718:SF49">
    <property type="entry name" value="EXPORT PROTEIN"/>
    <property type="match status" value="1"/>
</dbReference>
<feature type="transmembrane region" description="Helical" evidence="5">
    <location>
        <begin position="290"/>
        <end position="310"/>
    </location>
</feature>
<feature type="transmembrane region" description="Helical" evidence="5">
    <location>
        <begin position="140"/>
        <end position="159"/>
    </location>
</feature>
<keyword evidence="8" id="KW-1185">Reference proteome</keyword>
<evidence type="ECO:0000259" key="6">
    <source>
        <dbReference type="PROSITE" id="PS50850"/>
    </source>
</evidence>
<evidence type="ECO:0000256" key="3">
    <source>
        <dbReference type="ARBA" id="ARBA00022989"/>
    </source>
</evidence>
<reference evidence="7 8" key="2">
    <citation type="submission" date="2019-05" db="EMBL/GenBank/DDBJ databases">
        <title>Glycomyces buryatensis sp. nov.</title>
        <authorList>
            <person name="Nikitina E."/>
        </authorList>
    </citation>
    <scope>NUCLEOTIDE SEQUENCE [LARGE SCALE GENOMIC DNA]</scope>
    <source>
        <strain evidence="7 8">18</strain>
    </source>
</reference>
<keyword evidence="4 5" id="KW-0472">Membrane</keyword>
<comment type="caution">
    <text evidence="7">The sequence shown here is derived from an EMBL/GenBank/DDBJ whole genome shotgun (WGS) entry which is preliminary data.</text>
</comment>
<feature type="transmembrane region" description="Helical" evidence="5">
    <location>
        <begin position="229"/>
        <end position="247"/>
    </location>
</feature>
<feature type="transmembrane region" description="Helical" evidence="5">
    <location>
        <begin position="104"/>
        <end position="128"/>
    </location>
</feature>
<protein>
    <submittedName>
        <fullName evidence="7">MFS transporter</fullName>
    </submittedName>
</protein>
<evidence type="ECO:0000256" key="5">
    <source>
        <dbReference type="SAM" id="Phobius"/>
    </source>
</evidence>
<dbReference type="EMBL" id="STGY01000004">
    <property type="protein sequence ID" value="THV43380.1"/>
    <property type="molecule type" value="Genomic_DNA"/>
</dbReference>
<feature type="transmembrane region" description="Helical" evidence="5">
    <location>
        <begin position="171"/>
        <end position="194"/>
    </location>
</feature>
<sequence length="564" mass="57962">MTSYRIGSESALRIVWKSISSGNGWPSASGTANSLLFLQAPLSQAWASSPRLPLALLGYQCYRRSNKIHTYEIITSSVTGVPVPEPTTAQKTATEAAPGKGGSLTLVAVLLAVFVVPTSISGTAVALPHIGADLDASPTTLQWVVNAFNLAFACFTLIWGSLADRIGRVKAFAAGSTIFAAGSVICAVAPNIYVLDGARALAGLGGGAIFACGSAIISTTFEGPRRAKAFALFGSVAGIGVAVGPTLSGPTVDFLGWRWIFGLQAILLVLVLVAVPVMKRGTEERVTGRLDIPGTVAFVAGMLALTYAIVQGPQWGWASPRTLGVALAAVLLLALFTYFSKRSDAPLLDLSLMGNKPYLAYSLVPVAASFGFVTMLTYLPTYLSEVTEASATAAGLSMLLLTLPVLVLPLVGTTLVEKGVRATTVVYASLACLVVGDLALLLLGPDTGIAVMALPMLITGAGMGLSAGLVDAQALAQVEPAKSGMAAGFLNTLRLGSEAIAVAVFGSLLAELSTDAIAGGNAAPAAYDGAFHTLLWSMAIVCAVIFLFIAVLARAAPRRADSGR</sequence>
<feature type="transmembrane region" description="Helical" evidence="5">
    <location>
        <begin position="424"/>
        <end position="443"/>
    </location>
</feature>
<name>A0A4S8QG84_9ACTN</name>
<dbReference type="CDD" id="cd17321">
    <property type="entry name" value="MFS_MMR_MDR_like"/>
    <property type="match status" value="1"/>
</dbReference>
<gene>
    <name evidence="7" type="ORF">FAB82_01515</name>
</gene>
<reference evidence="8" key="1">
    <citation type="submission" date="2019-04" db="EMBL/GenBank/DDBJ databases">
        <title>Nocardioides xinjiangensis sp. nov.</title>
        <authorList>
            <person name="Liu S."/>
        </authorList>
    </citation>
    <scope>NUCLEOTIDE SEQUENCE [LARGE SCALE GENOMIC DNA]</scope>
    <source>
        <strain evidence="8">18</strain>
    </source>
</reference>
<dbReference type="Pfam" id="PF07690">
    <property type="entry name" value="MFS_1"/>
    <property type="match status" value="1"/>
</dbReference>